<reference evidence="3" key="2">
    <citation type="submission" date="2021-04" db="EMBL/GenBank/DDBJ databases">
        <authorList>
            <person name="Gilroy R."/>
        </authorList>
    </citation>
    <scope>NUCLEOTIDE SEQUENCE</scope>
    <source>
        <strain evidence="3">CHK179-28034</strain>
    </source>
</reference>
<dbReference type="Pfam" id="PF01551">
    <property type="entry name" value="Peptidase_M23"/>
    <property type="match status" value="1"/>
</dbReference>
<dbReference type="AlphaFoldDB" id="A0A9D2J7N0"/>
<name>A0A9D2J7N0_9FIRM</name>
<dbReference type="InterPro" id="IPR011055">
    <property type="entry name" value="Dup_hybrid_motif"/>
</dbReference>
<evidence type="ECO:0000313" key="3">
    <source>
        <dbReference type="EMBL" id="HIZ39518.1"/>
    </source>
</evidence>
<comment type="caution">
    <text evidence="3">The sequence shown here is derived from an EMBL/GenBank/DDBJ whole genome shotgun (WGS) entry which is preliminary data.</text>
</comment>
<dbReference type="PANTHER" id="PTHR21666">
    <property type="entry name" value="PEPTIDASE-RELATED"/>
    <property type="match status" value="1"/>
</dbReference>
<feature type="compositionally biased region" description="Polar residues" evidence="1">
    <location>
        <begin position="47"/>
        <end position="56"/>
    </location>
</feature>
<dbReference type="PANTHER" id="PTHR21666:SF270">
    <property type="entry name" value="MUREIN HYDROLASE ACTIVATOR ENVC"/>
    <property type="match status" value="1"/>
</dbReference>
<organism evidence="3 4">
    <name type="scientific">Candidatus Anaerobutyricum stercoris</name>
    <dbReference type="NCBI Taxonomy" id="2838457"/>
    <lineage>
        <taxon>Bacteria</taxon>
        <taxon>Bacillati</taxon>
        <taxon>Bacillota</taxon>
        <taxon>Clostridia</taxon>
        <taxon>Lachnospirales</taxon>
        <taxon>Lachnospiraceae</taxon>
        <taxon>Anaerobutyricum</taxon>
    </lineage>
</organism>
<gene>
    <name evidence="3" type="ORF">H9968_06285</name>
</gene>
<dbReference type="CDD" id="cd12797">
    <property type="entry name" value="M23_peptidase"/>
    <property type="match status" value="1"/>
</dbReference>
<dbReference type="EMBL" id="DXBR01000056">
    <property type="protein sequence ID" value="HIZ39518.1"/>
    <property type="molecule type" value="Genomic_DNA"/>
</dbReference>
<feature type="compositionally biased region" description="Basic and acidic residues" evidence="1">
    <location>
        <begin position="62"/>
        <end position="77"/>
    </location>
</feature>
<dbReference type="InterPro" id="IPR016047">
    <property type="entry name" value="M23ase_b-sheet_dom"/>
</dbReference>
<evidence type="ECO:0000313" key="4">
    <source>
        <dbReference type="Proteomes" id="UP000824049"/>
    </source>
</evidence>
<accession>A0A9D2J7N0</accession>
<feature type="compositionally biased region" description="Acidic residues" evidence="1">
    <location>
        <begin position="119"/>
        <end position="136"/>
    </location>
</feature>
<evidence type="ECO:0000256" key="1">
    <source>
        <dbReference type="SAM" id="MobiDB-lite"/>
    </source>
</evidence>
<dbReference type="InterPro" id="IPR050570">
    <property type="entry name" value="Cell_wall_metabolism_enzyme"/>
</dbReference>
<proteinExistence type="predicted"/>
<evidence type="ECO:0000259" key="2">
    <source>
        <dbReference type="Pfam" id="PF01551"/>
    </source>
</evidence>
<dbReference type="GO" id="GO:0004222">
    <property type="term" value="F:metalloendopeptidase activity"/>
    <property type="evidence" value="ECO:0007669"/>
    <property type="project" value="TreeGrafter"/>
</dbReference>
<protein>
    <submittedName>
        <fullName evidence="3">M23 family metallopeptidase</fullName>
    </submittedName>
</protein>
<dbReference type="Proteomes" id="UP000824049">
    <property type="component" value="Unassembled WGS sequence"/>
</dbReference>
<feature type="domain" description="M23ase beta-sheet core" evidence="2">
    <location>
        <begin position="179"/>
        <end position="275"/>
    </location>
</feature>
<feature type="region of interest" description="Disordered" evidence="1">
    <location>
        <begin position="39"/>
        <end position="146"/>
    </location>
</feature>
<dbReference type="SUPFAM" id="SSF51261">
    <property type="entry name" value="Duplicated hybrid motif"/>
    <property type="match status" value="1"/>
</dbReference>
<dbReference type="Gene3D" id="2.70.70.10">
    <property type="entry name" value="Glucose Permease (Domain IIA)"/>
    <property type="match status" value="1"/>
</dbReference>
<reference evidence="3" key="1">
    <citation type="journal article" date="2021" name="PeerJ">
        <title>Extensive microbial diversity within the chicken gut microbiome revealed by metagenomics and culture.</title>
        <authorList>
            <person name="Gilroy R."/>
            <person name="Ravi A."/>
            <person name="Getino M."/>
            <person name="Pursley I."/>
            <person name="Horton D.L."/>
            <person name="Alikhan N.F."/>
            <person name="Baker D."/>
            <person name="Gharbi K."/>
            <person name="Hall N."/>
            <person name="Watson M."/>
            <person name="Adriaenssens E.M."/>
            <person name="Foster-Nyarko E."/>
            <person name="Jarju S."/>
            <person name="Secka A."/>
            <person name="Antonio M."/>
            <person name="Oren A."/>
            <person name="Chaudhuri R.R."/>
            <person name="La Ragione R."/>
            <person name="Hildebrand F."/>
            <person name="Pallen M.J."/>
        </authorList>
    </citation>
    <scope>NUCLEOTIDE SEQUENCE</scope>
    <source>
        <strain evidence="3">CHK179-28034</strain>
    </source>
</reference>
<sequence length="281" mass="30901">MKRPNKLLNKKYISSLVIAAFLILSVLTAYNIQFGNNRQEKKDTDVTETIGNNDDVISSGEARVENGEEGRLDDNSDSRTGIGGDNTGADTGESRPADEEAENGGNDQSQVGGDRDNEDRDDEENVSDTSEEDGQEADLSHFSYDGSSKMPWPVMGNVILPYSMDTTVYYTTLDQYACNDGILIGAKKDEDVIATADGRIVNIAKSDRYGTTVTMVIGEYYEVSYSQVENVHYEIGDEVKEGDVIATVAEPTRSFTLEGPHLFFKMTYKGETVNPTDYLEA</sequence>